<protein>
    <submittedName>
        <fullName evidence="2">Uncharacterized protein</fullName>
    </submittedName>
</protein>
<keyword evidence="3" id="KW-1185">Reference proteome</keyword>
<reference evidence="2 3" key="1">
    <citation type="submission" date="2015-07" db="EMBL/GenBank/DDBJ databases">
        <title>Emmonsia species relationships and genome sequence.</title>
        <authorList>
            <consortium name="The Broad Institute Genomics Platform"/>
            <person name="Cuomo C.A."/>
            <person name="Munoz J.F."/>
            <person name="Imamovic A."/>
            <person name="Priest M.E."/>
            <person name="Young S."/>
            <person name="Clay O.K."/>
            <person name="McEwen J.G."/>
        </authorList>
    </citation>
    <scope>NUCLEOTIDE SEQUENCE [LARGE SCALE GENOMIC DNA]</scope>
    <source>
        <strain evidence="2 3">UAMH 9510</strain>
    </source>
</reference>
<evidence type="ECO:0000313" key="3">
    <source>
        <dbReference type="Proteomes" id="UP000182235"/>
    </source>
</evidence>
<proteinExistence type="predicted"/>
<comment type="caution">
    <text evidence="2">The sequence shown here is derived from an EMBL/GenBank/DDBJ whole genome shotgun (WGS) entry which is preliminary data.</text>
</comment>
<accession>A0A1J9PNF0</accession>
<dbReference type="VEuPathDB" id="FungiDB:AJ78_02261"/>
<dbReference type="AlphaFoldDB" id="A0A1J9PNF0"/>
<evidence type="ECO:0000313" key="2">
    <source>
        <dbReference type="EMBL" id="OJD17670.1"/>
    </source>
</evidence>
<dbReference type="Proteomes" id="UP000182235">
    <property type="component" value="Unassembled WGS sequence"/>
</dbReference>
<dbReference type="OrthoDB" id="4188863at2759"/>
<gene>
    <name evidence="2" type="ORF">AJ78_02261</name>
</gene>
<feature type="region of interest" description="Disordered" evidence="1">
    <location>
        <begin position="1"/>
        <end position="44"/>
    </location>
</feature>
<dbReference type="EMBL" id="LGRN01000059">
    <property type="protein sequence ID" value="OJD17670.1"/>
    <property type="molecule type" value="Genomic_DNA"/>
</dbReference>
<sequence>MASITRATAGLLDTPASNMDEHEYEQDTPTPMPRGGEMGSQMGGQTNENAMIRMMMEYMEKQDKRMEMLIQKLEGNSSSLTRDPIKDKIDEFRKDAKTKLEGKHAVILNGFNYLEWKSSILADAHLIQAKDILTKEETMPSTTDSLDIELWNRKNELLYT</sequence>
<organism evidence="2 3">
    <name type="scientific">Emergomyces pasteurianus Ep9510</name>
    <dbReference type="NCBI Taxonomy" id="1447872"/>
    <lineage>
        <taxon>Eukaryota</taxon>
        <taxon>Fungi</taxon>
        <taxon>Dikarya</taxon>
        <taxon>Ascomycota</taxon>
        <taxon>Pezizomycotina</taxon>
        <taxon>Eurotiomycetes</taxon>
        <taxon>Eurotiomycetidae</taxon>
        <taxon>Onygenales</taxon>
        <taxon>Ajellomycetaceae</taxon>
        <taxon>Emergomyces</taxon>
    </lineage>
</organism>
<evidence type="ECO:0000256" key="1">
    <source>
        <dbReference type="SAM" id="MobiDB-lite"/>
    </source>
</evidence>
<name>A0A1J9PNF0_9EURO</name>